<name>A0A087UY40_STEMI</name>
<organism evidence="10 11">
    <name type="scientific">Stegodyphus mimosarum</name>
    <name type="common">African social velvet spider</name>
    <dbReference type="NCBI Taxonomy" id="407821"/>
    <lineage>
        <taxon>Eukaryota</taxon>
        <taxon>Metazoa</taxon>
        <taxon>Ecdysozoa</taxon>
        <taxon>Arthropoda</taxon>
        <taxon>Chelicerata</taxon>
        <taxon>Arachnida</taxon>
        <taxon>Araneae</taxon>
        <taxon>Araneomorphae</taxon>
        <taxon>Entelegynae</taxon>
        <taxon>Eresoidea</taxon>
        <taxon>Eresidae</taxon>
        <taxon>Stegodyphus</taxon>
    </lineage>
</organism>
<dbReference type="InterPro" id="IPR029063">
    <property type="entry name" value="SAM-dependent_MTases_sf"/>
</dbReference>
<proteinExistence type="inferred from homology"/>
<dbReference type="PANTHER" id="PTHR14614">
    <property type="entry name" value="HEPATOCELLULAR CARCINOMA-ASSOCIATED ANTIGEN"/>
    <property type="match status" value="1"/>
</dbReference>
<dbReference type="CDD" id="cd02440">
    <property type="entry name" value="AdoMet_MTases"/>
    <property type="match status" value="1"/>
</dbReference>
<sequence>MAFRFNFPNPEDETAKCDENNFPNTAETVMECDNSKLFFETHQAVEVAGSTFPICKCSSSSLNEVGQAKEVKFGNLDVKYTSLKSVNKKTENPNLLLTDSLGTDLLPGVYEGGFKVWECAFDLANYLVVNNCIKANDAVLELGCGAGLPGIVAYICGASVAFQDLNSEVLEYVTIPNIMLNTSEDKYAHVKQKCAFLSGDWECIRKCFYSYAQETNLFDVILSSETIYEKGNQVKLLNLMKAALKKEGIIFIAAKIHYFGVSGGILDFEKLVEEDGTFTISTVERFTNGFERRIVKMKRKKTS</sequence>
<dbReference type="STRING" id="407821.A0A087UY40"/>
<dbReference type="SUPFAM" id="SSF53335">
    <property type="entry name" value="S-adenosyl-L-methionine-dependent methyltransferases"/>
    <property type="match status" value="1"/>
</dbReference>
<dbReference type="AlphaFoldDB" id="A0A087UY40"/>
<dbReference type="EC" id="2.1.1.85" evidence="3"/>
<evidence type="ECO:0000256" key="1">
    <source>
        <dbReference type="ARBA" id="ARBA00004123"/>
    </source>
</evidence>
<dbReference type="Pfam" id="PF10294">
    <property type="entry name" value="Methyltransf_16"/>
    <property type="match status" value="1"/>
</dbReference>
<evidence type="ECO:0000256" key="6">
    <source>
        <dbReference type="ARBA" id="ARBA00022679"/>
    </source>
</evidence>
<dbReference type="GO" id="GO:0005634">
    <property type="term" value="C:nucleus"/>
    <property type="evidence" value="ECO:0007669"/>
    <property type="project" value="UniProtKB-SubCell"/>
</dbReference>
<reference evidence="10 11" key="1">
    <citation type="submission" date="2013-11" db="EMBL/GenBank/DDBJ databases">
        <title>Genome sequencing of Stegodyphus mimosarum.</title>
        <authorList>
            <person name="Bechsgaard J."/>
        </authorList>
    </citation>
    <scope>NUCLEOTIDE SEQUENCE [LARGE SCALE GENOMIC DNA]</scope>
</reference>
<evidence type="ECO:0000256" key="7">
    <source>
        <dbReference type="ARBA" id="ARBA00022691"/>
    </source>
</evidence>
<keyword evidence="5 10" id="KW-0489">Methyltransferase</keyword>
<dbReference type="Gene3D" id="3.40.50.150">
    <property type="entry name" value="Vaccinia Virus protein VP39"/>
    <property type="match status" value="1"/>
</dbReference>
<dbReference type="GO" id="GO:0005737">
    <property type="term" value="C:cytoplasm"/>
    <property type="evidence" value="ECO:0007669"/>
    <property type="project" value="UniProtKB-SubCell"/>
</dbReference>
<evidence type="ECO:0000256" key="4">
    <source>
        <dbReference type="ARBA" id="ARBA00022490"/>
    </source>
</evidence>
<dbReference type="OrthoDB" id="1723750at2759"/>
<gene>
    <name evidence="10" type="ORF">X975_25306</name>
</gene>
<dbReference type="GO" id="GO:0032259">
    <property type="term" value="P:methylation"/>
    <property type="evidence" value="ECO:0007669"/>
    <property type="project" value="UniProtKB-KW"/>
</dbReference>
<accession>A0A087UY40</accession>
<protein>
    <recommendedName>
        <fullName evidence="3">protein-histidine N-methyltransferase</fullName>
        <ecNumber evidence="3">2.1.1.85</ecNumber>
    </recommendedName>
</protein>
<dbReference type="EMBL" id="KK122227">
    <property type="protein sequence ID" value="KFM82279.1"/>
    <property type="molecule type" value="Genomic_DNA"/>
</dbReference>
<keyword evidence="11" id="KW-1185">Reference proteome</keyword>
<comment type="subcellular location">
    <subcellularLocation>
        <location evidence="2">Cytoplasm</location>
    </subcellularLocation>
    <subcellularLocation>
        <location evidence="1">Nucleus</location>
    </subcellularLocation>
</comment>
<keyword evidence="8" id="KW-0539">Nucleus</keyword>
<evidence type="ECO:0000313" key="11">
    <source>
        <dbReference type="Proteomes" id="UP000054359"/>
    </source>
</evidence>
<dbReference type="Proteomes" id="UP000054359">
    <property type="component" value="Unassembled WGS sequence"/>
</dbReference>
<dbReference type="GO" id="GO:0018064">
    <property type="term" value="F:protein-L-histidine N-tele-methyltransferase activity"/>
    <property type="evidence" value="ECO:0007669"/>
    <property type="project" value="UniProtKB-EC"/>
</dbReference>
<comment type="similarity">
    <text evidence="9">Belongs to the methyltransferase superfamily. METTL18 family.</text>
</comment>
<feature type="non-terminal residue" evidence="10">
    <location>
        <position position="303"/>
    </location>
</feature>
<dbReference type="PANTHER" id="PTHR14614:SF39">
    <property type="entry name" value="HISTIDINE PROTEIN METHYLTRANSFERASE 1 HOMOLOG"/>
    <property type="match status" value="1"/>
</dbReference>
<evidence type="ECO:0000256" key="5">
    <source>
        <dbReference type="ARBA" id="ARBA00022603"/>
    </source>
</evidence>
<keyword evidence="4" id="KW-0963">Cytoplasm</keyword>
<keyword evidence="7" id="KW-0949">S-adenosyl-L-methionine</keyword>
<dbReference type="InterPro" id="IPR019410">
    <property type="entry name" value="Methyltransf_16"/>
</dbReference>
<evidence type="ECO:0000256" key="2">
    <source>
        <dbReference type="ARBA" id="ARBA00004496"/>
    </source>
</evidence>
<evidence type="ECO:0000256" key="3">
    <source>
        <dbReference type="ARBA" id="ARBA00012533"/>
    </source>
</evidence>
<evidence type="ECO:0000256" key="9">
    <source>
        <dbReference type="ARBA" id="ARBA00038126"/>
    </source>
</evidence>
<keyword evidence="6 10" id="KW-0808">Transferase</keyword>
<evidence type="ECO:0000256" key="8">
    <source>
        <dbReference type="ARBA" id="ARBA00023242"/>
    </source>
</evidence>
<evidence type="ECO:0000313" key="10">
    <source>
        <dbReference type="EMBL" id="KFM82279.1"/>
    </source>
</evidence>
<dbReference type="OMA" id="FQSESVW"/>